<evidence type="ECO:0000313" key="6">
    <source>
        <dbReference type="EnsemblProtists" id="EKX42857"/>
    </source>
</evidence>
<comment type="subcellular location">
    <subcellularLocation>
        <location evidence="1">Secreted</location>
    </subcellularLocation>
</comment>
<dbReference type="GeneID" id="17299424"/>
<feature type="non-terminal residue" evidence="5">
    <location>
        <position position="180"/>
    </location>
</feature>
<dbReference type="InterPro" id="IPR052969">
    <property type="entry name" value="Thr-specific_kinase-like"/>
</dbReference>
<dbReference type="AlphaFoldDB" id="L1J3I4"/>
<evidence type="ECO:0000313" key="7">
    <source>
        <dbReference type="Proteomes" id="UP000011087"/>
    </source>
</evidence>
<keyword evidence="7" id="KW-1185">Reference proteome</keyword>
<dbReference type="eggNOG" id="ENOG502S673">
    <property type="taxonomic scope" value="Eukaryota"/>
</dbReference>
<keyword evidence="3" id="KW-0732">Signal</keyword>
<evidence type="ECO:0000256" key="2">
    <source>
        <dbReference type="ARBA" id="ARBA00022525"/>
    </source>
</evidence>
<reference evidence="7" key="2">
    <citation type="submission" date="2012-11" db="EMBL/GenBank/DDBJ databases">
        <authorList>
            <person name="Kuo A."/>
            <person name="Curtis B.A."/>
            <person name="Tanifuji G."/>
            <person name="Burki F."/>
            <person name="Gruber A."/>
            <person name="Irimia M."/>
            <person name="Maruyama S."/>
            <person name="Arias M.C."/>
            <person name="Ball S.G."/>
            <person name="Gile G.H."/>
            <person name="Hirakawa Y."/>
            <person name="Hopkins J.F."/>
            <person name="Rensing S.A."/>
            <person name="Schmutz J."/>
            <person name="Symeonidi A."/>
            <person name="Elias M."/>
            <person name="Eveleigh R.J."/>
            <person name="Herman E.K."/>
            <person name="Klute M.J."/>
            <person name="Nakayama T."/>
            <person name="Obornik M."/>
            <person name="Reyes-Prieto A."/>
            <person name="Armbrust E.V."/>
            <person name="Aves S.J."/>
            <person name="Beiko R.G."/>
            <person name="Coutinho P."/>
            <person name="Dacks J.B."/>
            <person name="Durnford D.G."/>
            <person name="Fast N.M."/>
            <person name="Green B.R."/>
            <person name="Grisdale C."/>
            <person name="Hempe F."/>
            <person name="Henrissat B."/>
            <person name="Hoppner M.P."/>
            <person name="Ishida K.-I."/>
            <person name="Kim E."/>
            <person name="Koreny L."/>
            <person name="Kroth P.G."/>
            <person name="Liu Y."/>
            <person name="Malik S.-B."/>
            <person name="Maier U.G."/>
            <person name="McRose D."/>
            <person name="Mock T."/>
            <person name="Neilson J.A."/>
            <person name="Onodera N.T."/>
            <person name="Poole A.M."/>
            <person name="Pritham E.J."/>
            <person name="Richards T.A."/>
            <person name="Rocap G."/>
            <person name="Roy S.W."/>
            <person name="Sarai C."/>
            <person name="Schaack S."/>
            <person name="Shirato S."/>
            <person name="Slamovits C.H."/>
            <person name="Spencer D.F."/>
            <person name="Suzuki S."/>
            <person name="Worden A.Z."/>
            <person name="Zauner S."/>
            <person name="Barry K."/>
            <person name="Bell C."/>
            <person name="Bharti A.K."/>
            <person name="Crow J.A."/>
            <person name="Grimwood J."/>
            <person name="Kramer R."/>
            <person name="Lindquist E."/>
            <person name="Lucas S."/>
            <person name="Salamov A."/>
            <person name="McFadden G.I."/>
            <person name="Lane C.E."/>
            <person name="Keeling P.J."/>
            <person name="Gray M.W."/>
            <person name="Grigoriev I.V."/>
            <person name="Archibald J.M."/>
        </authorList>
    </citation>
    <scope>NUCLEOTIDE SEQUENCE</scope>
    <source>
        <strain evidence="7">CCMP2712</strain>
    </source>
</reference>
<protein>
    <recommendedName>
        <fullName evidence="4">Hemicentin-1-like von Willebrand factor A domain-containing protein</fullName>
    </recommendedName>
</protein>
<dbReference type="OMA" id="HIQRICA"/>
<dbReference type="InterPro" id="IPR036465">
    <property type="entry name" value="vWFA_dom_sf"/>
</dbReference>
<dbReference type="RefSeq" id="XP_005829837.1">
    <property type="nucleotide sequence ID" value="XM_005829780.1"/>
</dbReference>
<reference evidence="6" key="3">
    <citation type="submission" date="2016-03" db="UniProtKB">
        <authorList>
            <consortium name="EnsemblProtists"/>
        </authorList>
    </citation>
    <scope>IDENTIFICATION</scope>
</reference>
<evidence type="ECO:0000256" key="1">
    <source>
        <dbReference type="ARBA" id="ARBA00004613"/>
    </source>
</evidence>
<sequence>LMASTSKSVEICFVMDCTGSMASWITSCKEKVLQIAANIEEFVRSCSKRSTVKMSFVAYRDYLASGGYDNPGIAVCDFTQEISHIQTIVGNQTASGGSDGPEDICGGLQQACGLTWQENARYLFLIADAPCHGRQYHDLEDHFPSGDPAGHVMEQQVLQLVKHLQCKVYFIKINSCTDKM</sequence>
<dbReference type="SUPFAM" id="SSF53300">
    <property type="entry name" value="vWA-like"/>
    <property type="match status" value="1"/>
</dbReference>
<dbReference type="PANTHER" id="PTHR47763">
    <property type="entry name" value="ALPHA-PROTEIN KINASE VWKA"/>
    <property type="match status" value="1"/>
</dbReference>
<dbReference type="EMBL" id="JH993014">
    <property type="protein sequence ID" value="EKX42857.1"/>
    <property type="molecule type" value="Genomic_DNA"/>
</dbReference>
<dbReference type="PANTHER" id="PTHR47763:SF4">
    <property type="entry name" value="ALPHA-PROTEIN KINASE VWKA"/>
    <property type="match status" value="1"/>
</dbReference>
<dbReference type="InterPro" id="IPR056861">
    <property type="entry name" value="HMCN1-like_VWA"/>
</dbReference>
<feature type="domain" description="Hemicentin-1-like von Willebrand factor A" evidence="4">
    <location>
        <begin position="11"/>
        <end position="133"/>
    </location>
</feature>
<evidence type="ECO:0000256" key="3">
    <source>
        <dbReference type="ARBA" id="ARBA00022729"/>
    </source>
</evidence>
<accession>L1J3I4</accession>
<gene>
    <name evidence="5" type="ORF">GUITHDRAFT_49443</name>
</gene>
<dbReference type="OrthoDB" id="2377576at2759"/>
<evidence type="ECO:0000313" key="5">
    <source>
        <dbReference type="EMBL" id="EKX42857.1"/>
    </source>
</evidence>
<organism evidence="5">
    <name type="scientific">Guillardia theta (strain CCMP2712)</name>
    <name type="common">Cryptophyte</name>
    <dbReference type="NCBI Taxonomy" id="905079"/>
    <lineage>
        <taxon>Eukaryota</taxon>
        <taxon>Cryptophyceae</taxon>
        <taxon>Pyrenomonadales</taxon>
        <taxon>Geminigeraceae</taxon>
        <taxon>Guillardia</taxon>
    </lineage>
</organism>
<dbReference type="HOGENOM" id="CLU_1500186_0_0_1"/>
<reference evidence="5 7" key="1">
    <citation type="journal article" date="2012" name="Nature">
        <title>Algal genomes reveal evolutionary mosaicism and the fate of nucleomorphs.</title>
        <authorList>
            <consortium name="DOE Joint Genome Institute"/>
            <person name="Curtis B.A."/>
            <person name="Tanifuji G."/>
            <person name="Burki F."/>
            <person name="Gruber A."/>
            <person name="Irimia M."/>
            <person name="Maruyama S."/>
            <person name="Arias M.C."/>
            <person name="Ball S.G."/>
            <person name="Gile G.H."/>
            <person name="Hirakawa Y."/>
            <person name="Hopkins J.F."/>
            <person name="Kuo A."/>
            <person name="Rensing S.A."/>
            <person name="Schmutz J."/>
            <person name="Symeonidi A."/>
            <person name="Elias M."/>
            <person name="Eveleigh R.J."/>
            <person name="Herman E.K."/>
            <person name="Klute M.J."/>
            <person name="Nakayama T."/>
            <person name="Obornik M."/>
            <person name="Reyes-Prieto A."/>
            <person name="Armbrust E.V."/>
            <person name="Aves S.J."/>
            <person name="Beiko R.G."/>
            <person name="Coutinho P."/>
            <person name="Dacks J.B."/>
            <person name="Durnford D.G."/>
            <person name="Fast N.M."/>
            <person name="Green B.R."/>
            <person name="Grisdale C.J."/>
            <person name="Hempel F."/>
            <person name="Henrissat B."/>
            <person name="Hoppner M.P."/>
            <person name="Ishida K."/>
            <person name="Kim E."/>
            <person name="Koreny L."/>
            <person name="Kroth P.G."/>
            <person name="Liu Y."/>
            <person name="Malik S.B."/>
            <person name="Maier U.G."/>
            <person name="McRose D."/>
            <person name="Mock T."/>
            <person name="Neilson J.A."/>
            <person name="Onodera N.T."/>
            <person name="Poole A.M."/>
            <person name="Pritham E.J."/>
            <person name="Richards T.A."/>
            <person name="Rocap G."/>
            <person name="Roy S.W."/>
            <person name="Sarai C."/>
            <person name="Schaack S."/>
            <person name="Shirato S."/>
            <person name="Slamovits C.H."/>
            <person name="Spencer D.F."/>
            <person name="Suzuki S."/>
            <person name="Worden A.Z."/>
            <person name="Zauner S."/>
            <person name="Barry K."/>
            <person name="Bell C."/>
            <person name="Bharti A.K."/>
            <person name="Crow J.A."/>
            <person name="Grimwood J."/>
            <person name="Kramer R."/>
            <person name="Lindquist E."/>
            <person name="Lucas S."/>
            <person name="Salamov A."/>
            <person name="McFadden G.I."/>
            <person name="Lane C.E."/>
            <person name="Keeling P.J."/>
            <person name="Gray M.W."/>
            <person name="Grigoriev I.V."/>
            <person name="Archibald J.M."/>
        </authorList>
    </citation>
    <scope>NUCLEOTIDE SEQUENCE</scope>
    <source>
        <strain evidence="5 7">CCMP2712</strain>
    </source>
</reference>
<dbReference type="PaxDb" id="55529-EKX42857"/>
<feature type="non-terminal residue" evidence="5">
    <location>
        <position position="1"/>
    </location>
</feature>
<name>L1J3I4_GUITC</name>
<dbReference type="EnsemblProtists" id="EKX42857">
    <property type="protein sequence ID" value="EKX42857"/>
    <property type="gene ID" value="GUITHDRAFT_49443"/>
</dbReference>
<dbReference type="Proteomes" id="UP000011087">
    <property type="component" value="Unassembled WGS sequence"/>
</dbReference>
<proteinExistence type="predicted"/>
<dbReference type="Gene3D" id="3.40.50.410">
    <property type="entry name" value="von Willebrand factor, type A domain"/>
    <property type="match status" value="1"/>
</dbReference>
<dbReference type="Pfam" id="PF25106">
    <property type="entry name" value="VWA_4"/>
    <property type="match status" value="1"/>
</dbReference>
<dbReference type="KEGG" id="gtt:GUITHDRAFT_49443"/>
<keyword evidence="2" id="KW-0964">Secreted</keyword>
<evidence type="ECO:0000259" key="4">
    <source>
        <dbReference type="Pfam" id="PF25106"/>
    </source>
</evidence>